<dbReference type="InterPro" id="IPR042070">
    <property type="entry name" value="PucR_C-HTH_sf"/>
</dbReference>
<reference evidence="2 3" key="1">
    <citation type="submission" date="2019-04" db="EMBL/GenBank/DDBJ databases">
        <title>Bacillus sediminilitoris sp. nov., isolated from a tidal flat sediment on the East China Sea.</title>
        <authorList>
            <person name="Wei Y."/>
            <person name="Mao H."/>
            <person name="Fang J."/>
        </authorList>
    </citation>
    <scope>NUCLEOTIDE SEQUENCE [LARGE SCALE GENOMIC DNA]</scope>
    <source>
        <strain evidence="2 3">DSL-17</strain>
    </source>
</reference>
<sequence length="300" mass="35076">MLENLMRHYKEAFTTTYNPKDTTYEWFQTEIGQIFGILKTSLNDKEKDLLSSLFVPVVNQNNSHFTAAQSKWFDYLFTNTHTHQCPLPSEQTTLRFYYYYLKQPIDDKQSFEEAIKGIMNSDLVIWLSYSHGIIIEEKPSIHFEVELLKEVTAMLTADFYVEPYLYMGQLQKNDLDLKNKFMLEQNCFQTLFHSDIRKKASTFSEALPSLIMEDPTTIIKKDILSNQVIEALEDKELLQTIDAFLYANLNASSTAKKLFIHRNSLQYRLEKLLEKTGLDIRTFSNAAFIYIAIMLVQNRS</sequence>
<dbReference type="Gene3D" id="1.10.10.2840">
    <property type="entry name" value="PucR C-terminal helix-turn-helix domain"/>
    <property type="match status" value="1"/>
</dbReference>
<dbReference type="SUPFAM" id="SSF46689">
    <property type="entry name" value="Homeodomain-like"/>
    <property type="match status" value="1"/>
</dbReference>
<dbReference type="OrthoDB" id="9792148at2"/>
<evidence type="ECO:0000313" key="2">
    <source>
        <dbReference type="EMBL" id="THF80125.1"/>
    </source>
</evidence>
<gene>
    <name evidence="2" type="ORF">E6W99_10655</name>
</gene>
<dbReference type="PANTHER" id="PTHR33744">
    <property type="entry name" value="CARBOHYDRATE DIACID REGULATOR"/>
    <property type="match status" value="1"/>
</dbReference>
<dbReference type="AlphaFoldDB" id="A0A4S4BZE2"/>
<evidence type="ECO:0000313" key="3">
    <source>
        <dbReference type="Proteomes" id="UP000310334"/>
    </source>
</evidence>
<dbReference type="RefSeq" id="WP_136353643.1">
    <property type="nucleotide sequence ID" value="NZ_CP046266.1"/>
</dbReference>
<dbReference type="EMBL" id="SSNT01000007">
    <property type="protein sequence ID" value="THF80125.1"/>
    <property type="molecule type" value="Genomic_DNA"/>
</dbReference>
<evidence type="ECO:0000259" key="1">
    <source>
        <dbReference type="Pfam" id="PF13556"/>
    </source>
</evidence>
<comment type="caution">
    <text evidence="2">The sequence shown here is derived from an EMBL/GenBank/DDBJ whole genome shotgun (WGS) entry which is preliminary data.</text>
</comment>
<dbReference type="Proteomes" id="UP000310334">
    <property type="component" value="Unassembled WGS sequence"/>
</dbReference>
<dbReference type="PANTHER" id="PTHR33744:SF15">
    <property type="entry name" value="CARBOHYDRATE DIACID REGULATOR"/>
    <property type="match status" value="1"/>
</dbReference>
<organism evidence="2 3">
    <name type="scientific">Metabacillus sediminilitoris</name>
    <dbReference type="NCBI Taxonomy" id="2567941"/>
    <lineage>
        <taxon>Bacteria</taxon>
        <taxon>Bacillati</taxon>
        <taxon>Bacillota</taxon>
        <taxon>Bacilli</taxon>
        <taxon>Bacillales</taxon>
        <taxon>Bacillaceae</taxon>
        <taxon>Metabacillus</taxon>
    </lineage>
</organism>
<keyword evidence="3" id="KW-1185">Reference proteome</keyword>
<accession>A0A4S4BZE2</accession>
<feature type="domain" description="PucR C-terminal helix-turn-helix" evidence="1">
    <location>
        <begin position="237"/>
        <end position="293"/>
    </location>
</feature>
<name>A0A4S4BZE2_9BACI</name>
<dbReference type="InterPro" id="IPR051448">
    <property type="entry name" value="CdaR-like_regulators"/>
</dbReference>
<protein>
    <recommendedName>
        <fullName evidence="1">PucR C-terminal helix-turn-helix domain-containing protein</fullName>
    </recommendedName>
</protein>
<dbReference type="Pfam" id="PF13556">
    <property type="entry name" value="HTH_30"/>
    <property type="match status" value="1"/>
</dbReference>
<dbReference type="InterPro" id="IPR025736">
    <property type="entry name" value="PucR_C-HTH_dom"/>
</dbReference>
<dbReference type="InterPro" id="IPR009057">
    <property type="entry name" value="Homeodomain-like_sf"/>
</dbReference>
<proteinExistence type="predicted"/>